<dbReference type="InterPro" id="IPR036388">
    <property type="entry name" value="WH-like_DNA-bd_sf"/>
</dbReference>
<dbReference type="CDD" id="cd08414">
    <property type="entry name" value="PBP2_LTTR_aromatics_like"/>
    <property type="match status" value="1"/>
</dbReference>
<dbReference type="Proteomes" id="UP001596012">
    <property type="component" value="Unassembled WGS sequence"/>
</dbReference>
<dbReference type="Gene3D" id="3.40.190.10">
    <property type="entry name" value="Periplasmic binding protein-like II"/>
    <property type="match status" value="2"/>
</dbReference>
<comment type="caution">
    <text evidence="6">The sequence shown here is derived from an EMBL/GenBank/DDBJ whole genome shotgun (WGS) entry which is preliminary data.</text>
</comment>
<evidence type="ECO:0000256" key="1">
    <source>
        <dbReference type="ARBA" id="ARBA00009437"/>
    </source>
</evidence>
<evidence type="ECO:0000313" key="7">
    <source>
        <dbReference type="Proteomes" id="UP001596012"/>
    </source>
</evidence>
<evidence type="ECO:0000259" key="5">
    <source>
        <dbReference type="PROSITE" id="PS50931"/>
    </source>
</evidence>
<dbReference type="Pfam" id="PF00126">
    <property type="entry name" value="HTH_1"/>
    <property type="match status" value="1"/>
</dbReference>
<evidence type="ECO:0000313" key="6">
    <source>
        <dbReference type="EMBL" id="MFC4472496.1"/>
    </source>
</evidence>
<dbReference type="PANTHER" id="PTHR30346">
    <property type="entry name" value="TRANSCRIPTIONAL DUAL REGULATOR HCAR-RELATED"/>
    <property type="match status" value="1"/>
</dbReference>
<dbReference type="EMBL" id="JBHSFG010000120">
    <property type="protein sequence ID" value="MFC4472496.1"/>
    <property type="molecule type" value="Genomic_DNA"/>
</dbReference>
<feature type="domain" description="HTH lysR-type" evidence="5">
    <location>
        <begin position="13"/>
        <end position="70"/>
    </location>
</feature>
<dbReference type="PANTHER" id="PTHR30346:SF0">
    <property type="entry name" value="HCA OPERON TRANSCRIPTIONAL ACTIVATOR HCAR"/>
    <property type="match status" value="1"/>
</dbReference>
<dbReference type="RefSeq" id="WP_386356397.1">
    <property type="nucleotide sequence ID" value="NZ_JBHSFG010000120.1"/>
</dbReference>
<dbReference type="SUPFAM" id="SSF53850">
    <property type="entry name" value="Periplasmic binding protein-like II"/>
    <property type="match status" value="1"/>
</dbReference>
<sequence length="316" mass="34694">MSAVPDSVGPAEPSIHQLRLFLLLSEELHFGRAAARLHMTQSALSRQIQDLERRLGVALFSRDSRTVFLTDAGRALTVEARATVEAMGQLRVRADQWARTLAGHVVVGTIGAEAAMPYTHAILEHLHARHPRITVEIRTLNFTEHLAQLLSGDIDIAFLRPPVPPTIELLELATEPRVACLPATDPLANRAEVSLADLTDRAFVDVPPEVPRIWWDFWAVDPRPDGTRVRYGPVVSDMEGLLLAVARGEGMCFLPAAARDLFPRPGVRYLDVVDLSPSVSALGWLAQHRHRPGVQAMRETAAAAMAAPGWERGPSR</sequence>
<dbReference type="Gene3D" id="1.10.10.10">
    <property type="entry name" value="Winged helix-like DNA-binding domain superfamily/Winged helix DNA-binding domain"/>
    <property type="match status" value="1"/>
</dbReference>
<organism evidence="6 7">
    <name type="scientific">Streptomyces xiangluensis</name>
    <dbReference type="NCBI Taxonomy" id="2665720"/>
    <lineage>
        <taxon>Bacteria</taxon>
        <taxon>Bacillati</taxon>
        <taxon>Actinomycetota</taxon>
        <taxon>Actinomycetes</taxon>
        <taxon>Kitasatosporales</taxon>
        <taxon>Streptomycetaceae</taxon>
        <taxon>Streptomyces</taxon>
    </lineage>
</organism>
<evidence type="ECO:0000256" key="2">
    <source>
        <dbReference type="ARBA" id="ARBA00023015"/>
    </source>
</evidence>
<reference evidence="7" key="1">
    <citation type="journal article" date="2019" name="Int. J. Syst. Evol. Microbiol.">
        <title>The Global Catalogue of Microorganisms (GCM) 10K type strain sequencing project: providing services to taxonomists for standard genome sequencing and annotation.</title>
        <authorList>
            <consortium name="The Broad Institute Genomics Platform"/>
            <consortium name="The Broad Institute Genome Sequencing Center for Infectious Disease"/>
            <person name="Wu L."/>
            <person name="Ma J."/>
        </authorList>
    </citation>
    <scope>NUCLEOTIDE SEQUENCE [LARGE SCALE GENOMIC DNA]</scope>
    <source>
        <strain evidence="7">DT43</strain>
    </source>
</reference>
<gene>
    <name evidence="6" type="ORF">ACFPH6_49960</name>
</gene>
<comment type="similarity">
    <text evidence="1">Belongs to the LysR transcriptional regulatory family.</text>
</comment>
<name>A0ABV8Z7N0_9ACTN</name>
<keyword evidence="4" id="KW-0804">Transcription</keyword>
<keyword evidence="2" id="KW-0805">Transcription regulation</keyword>
<dbReference type="InterPro" id="IPR036390">
    <property type="entry name" value="WH_DNA-bd_sf"/>
</dbReference>
<protein>
    <submittedName>
        <fullName evidence="6">LysR family transcriptional regulator</fullName>
    </submittedName>
</protein>
<evidence type="ECO:0000256" key="3">
    <source>
        <dbReference type="ARBA" id="ARBA00023125"/>
    </source>
</evidence>
<dbReference type="InterPro" id="IPR000847">
    <property type="entry name" value="LysR_HTH_N"/>
</dbReference>
<dbReference type="Pfam" id="PF03466">
    <property type="entry name" value="LysR_substrate"/>
    <property type="match status" value="1"/>
</dbReference>
<proteinExistence type="inferred from homology"/>
<dbReference type="InterPro" id="IPR005119">
    <property type="entry name" value="LysR_subst-bd"/>
</dbReference>
<dbReference type="PRINTS" id="PR00039">
    <property type="entry name" value="HTHLYSR"/>
</dbReference>
<dbReference type="SUPFAM" id="SSF46785">
    <property type="entry name" value="Winged helix' DNA-binding domain"/>
    <property type="match status" value="1"/>
</dbReference>
<accession>A0ABV8Z7N0</accession>
<keyword evidence="7" id="KW-1185">Reference proteome</keyword>
<keyword evidence="3" id="KW-0238">DNA-binding</keyword>
<dbReference type="PROSITE" id="PS50931">
    <property type="entry name" value="HTH_LYSR"/>
    <property type="match status" value="1"/>
</dbReference>
<evidence type="ECO:0000256" key="4">
    <source>
        <dbReference type="ARBA" id="ARBA00023163"/>
    </source>
</evidence>